<sequence length="213" mass="22791">MSFSTLDIICILICFVSGLIGYKRGAINTLISFGGFIASFAIAWIFSPVMAKWLINLGVFNGLMETINTETVAQTLINVGTQDVAINSASLQAIVKGTQAMMDQSLSVMSDTIMFGIAQSISFLIILFGVSLLFWFAQIFFKGVSEIPIIGGINRLLGLLAGLVLGLCVFGIVLCGATVINTFTGGTANLPTYEESVLLQIGLPWIMNFLGIQ</sequence>
<keyword evidence="3 5" id="KW-1133">Transmembrane helix</keyword>
<reference evidence="6 7" key="1">
    <citation type="journal article" date="2020" name="mSystems">
        <title>Defining Genomic and Predicted Metabolic Features of the Acetobacterium Genus.</title>
        <authorList>
            <person name="Ross D.E."/>
            <person name="Marshall C.W."/>
            <person name="Gulliver D."/>
            <person name="May H.D."/>
            <person name="Norman R.S."/>
        </authorList>
    </citation>
    <scope>NUCLEOTIDE SEQUENCE [LARGE SCALE GENOMIC DNA]</scope>
    <source>
        <strain evidence="6 7">DSM 8238</strain>
    </source>
</reference>
<dbReference type="PANTHER" id="PTHR37306">
    <property type="entry name" value="COLICIN V PRODUCTION PROTEIN"/>
    <property type="match status" value="1"/>
</dbReference>
<proteinExistence type="predicted"/>
<evidence type="ECO:0000256" key="1">
    <source>
        <dbReference type="ARBA" id="ARBA00004141"/>
    </source>
</evidence>
<accession>A0ABR6WW49</accession>
<keyword evidence="4 5" id="KW-0472">Membrane</keyword>
<dbReference type="RefSeq" id="WP_186842750.1">
    <property type="nucleotide sequence ID" value="NZ_WJBC01000015.1"/>
</dbReference>
<evidence type="ECO:0000256" key="3">
    <source>
        <dbReference type="ARBA" id="ARBA00022989"/>
    </source>
</evidence>
<dbReference type="Proteomes" id="UP000603234">
    <property type="component" value="Unassembled WGS sequence"/>
</dbReference>
<name>A0ABR6WW49_9FIRM</name>
<evidence type="ECO:0000313" key="6">
    <source>
        <dbReference type="EMBL" id="MBC3804864.1"/>
    </source>
</evidence>
<feature type="transmembrane region" description="Helical" evidence="5">
    <location>
        <begin position="29"/>
        <end position="55"/>
    </location>
</feature>
<evidence type="ECO:0008006" key="8">
    <source>
        <dbReference type="Google" id="ProtNLM"/>
    </source>
</evidence>
<dbReference type="InterPro" id="IPR003825">
    <property type="entry name" value="Colicin-V_CvpA"/>
</dbReference>
<evidence type="ECO:0000256" key="5">
    <source>
        <dbReference type="SAM" id="Phobius"/>
    </source>
</evidence>
<dbReference type="EMBL" id="WJBC01000015">
    <property type="protein sequence ID" value="MBC3804864.1"/>
    <property type="molecule type" value="Genomic_DNA"/>
</dbReference>
<dbReference type="PANTHER" id="PTHR37306:SF1">
    <property type="entry name" value="COLICIN V PRODUCTION PROTEIN"/>
    <property type="match status" value="1"/>
</dbReference>
<feature type="transmembrane region" description="Helical" evidence="5">
    <location>
        <begin position="156"/>
        <end position="180"/>
    </location>
</feature>
<feature type="transmembrane region" description="Helical" evidence="5">
    <location>
        <begin position="6"/>
        <end position="22"/>
    </location>
</feature>
<protein>
    <recommendedName>
        <fullName evidence="8">Colicin V production protein</fullName>
    </recommendedName>
</protein>
<evidence type="ECO:0000313" key="7">
    <source>
        <dbReference type="Proteomes" id="UP000603234"/>
    </source>
</evidence>
<organism evidence="6 7">
    <name type="scientific">Acetobacterium fimetarium</name>
    <dbReference type="NCBI Taxonomy" id="52691"/>
    <lineage>
        <taxon>Bacteria</taxon>
        <taxon>Bacillati</taxon>
        <taxon>Bacillota</taxon>
        <taxon>Clostridia</taxon>
        <taxon>Eubacteriales</taxon>
        <taxon>Eubacteriaceae</taxon>
        <taxon>Acetobacterium</taxon>
    </lineage>
</organism>
<comment type="subcellular location">
    <subcellularLocation>
        <location evidence="1">Membrane</location>
        <topology evidence="1">Multi-pass membrane protein</topology>
    </subcellularLocation>
</comment>
<evidence type="ECO:0000256" key="2">
    <source>
        <dbReference type="ARBA" id="ARBA00022692"/>
    </source>
</evidence>
<dbReference type="Pfam" id="PF02674">
    <property type="entry name" value="Colicin_V"/>
    <property type="match status" value="1"/>
</dbReference>
<keyword evidence="7" id="KW-1185">Reference proteome</keyword>
<gene>
    <name evidence="6" type="ORF">GH808_10515</name>
</gene>
<feature type="transmembrane region" description="Helical" evidence="5">
    <location>
        <begin position="113"/>
        <end position="136"/>
    </location>
</feature>
<evidence type="ECO:0000256" key="4">
    <source>
        <dbReference type="ARBA" id="ARBA00023136"/>
    </source>
</evidence>
<comment type="caution">
    <text evidence="6">The sequence shown here is derived from an EMBL/GenBank/DDBJ whole genome shotgun (WGS) entry which is preliminary data.</text>
</comment>
<keyword evidence="2 5" id="KW-0812">Transmembrane</keyword>